<proteinExistence type="predicted"/>
<protein>
    <recommendedName>
        <fullName evidence="4">Porin</fullName>
    </recommendedName>
</protein>
<evidence type="ECO:0008006" key="4">
    <source>
        <dbReference type="Google" id="ProtNLM"/>
    </source>
</evidence>
<dbReference type="Proteomes" id="UP000295008">
    <property type="component" value="Unassembled WGS sequence"/>
</dbReference>
<accession>A0A4R1SB65</accession>
<feature type="signal peptide" evidence="1">
    <location>
        <begin position="1"/>
        <end position="22"/>
    </location>
</feature>
<dbReference type="OrthoDB" id="2678541at2"/>
<evidence type="ECO:0000313" key="3">
    <source>
        <dbReference type="Proteomes" id="UP000295008"/>
    </source>
</evidence>
<reference evidence="2 3" key="1">
    <citation type="submission" date="2019-03" db="EMBL/GenBank/DDBJ databases">
        <title>Genomic Encyclopedia of Type Strains, Phase IV (KMG-IV): sequencing the most valuable type-strain genomes for metagenomic binning, comparative biology and taxonomic classification.</title>
        <authorList>
            <person name="Goeker M."/>
        </authorList>
    </citation>
    <scope>NUCLEOTIDE SEQUENCE [LARGE SCALE GENOMIC DNA]</scope>
    <source>
        <strain evidence="2 3">LX-B</strain>
    </source>
</reference>
<evidence type="ECO:0000256" key="1">
    <source>
        <dbReference type="SAM" id="SignalP"/>
    </source>
</evidence>
<name>A0A4R1SB65_HYDET</name>
<dbReference type="SUPFAM" id="SSF56935">
    <property type="entry name" value="Porins"/>
    <property type="match status" value="1"/>
</dbReference>
<gene>
    <name evidence="2" type="ORF">EDC14_100111</name>
</gene>
<keyword evidence="3" id="KW-1185">Reference proteome</keyword>
<sequence length="356" mass="38957">MKKFVILLTVALLLTIAFPALAVDWTFSGWAHSENTIGENVDWSPTLSDGKTNNPHYLQTNDDPSEYALEARFTVNAKIDDQHSFLYQIRTKGFYNDGGWSTGTSGDGVVTRLAYATWKPSDKLSIVAGKNAYWLASGLLMDDFVRGVNLNYQLTDKTSLFGLIGRYESGLSTQIYAGALNTNLGGVDLGLTVLGSNDTIQGGAKGLANATSDKYDGTLIYAIHGGKNIAEGLNLSAAYAVNSKAEDAWKTARDKDENSAYKVQLGYGGIKNLGLYLQYFQQDAFMMWPTETGNHMGWWGDMYSAPTGIHGFRLIGEYKVSDYVGLTLAHGSYKLNDSSYNDDTFTKTTLELTIGF</sequence>
<organism evidence="2 3">
    <name type="scientific">Hydrogenispora ethanolica</name>
    <dbReference type="NCBI Taxonomy" id="1082276"/>
    <lineage>
        <taxon>Bacteria</taxon>
        <taxon>Bacillati</taxon>
        <taxon>Bacillota</taxon>
        <taxon>Hydrogenispora</taxon>
    </lineage>
</organism>
<comment type="caution">
    <text evidence="2">The sequence shown here is derived from an EMBL/GenBank/DDBJ whole genome shotgun (WGS) entry which is preliminary data.</text>
</comment>
<dbReference type="AlphaFoldDB" id="A0A4R1SB65"/>
<evidence type="ECO:0000313" key="2">
    <source>
        <dbReference type="EMBL" id="TCL76731.1"/>
    </source>
</evidence>
<feature type="chain" id="PRO_5020840526" description="Porin" evidence="1">
    <location>
        <begin position="23"/>
        <end position="356"/>
    </location>
</feature>
<dbReference type="RefSeq" id="WP_132012138.1">
    <property type="nucleotide sequence ID" value="NZ_SLUN01000001.1"/>
</dbReference>
<keyword evidence="1" id="KW-0732">Signal</keyword>
<dbReference type="EMBL" id="SLUN01000001">
    <property type="protein sequence ID" value="TCL76731.1"/>
    <property type="molecule type" value="Genomic_DNA"/>
</dbReference>